<comment type="caution">
    <text evidence="2">Lacks conserved residue(s) required for the propagation of feature annotation.</text>
</comment>
<sequence length="296" mass="33521">MRAEWNGTASDLGRPPPESVTHGPARHPQELVSHCKPPQEDSFEDGGNGLQERFSSPFTWTHLRLGQRIRHTVYSLEVPPEGWLYGSYEALDGGSMCEAMVDFTGGVSEHYDLVGMRQDLLLHVLLTAHHRSSMMGCAIAAAADDMEAVTKDGLVKGHAYSVTKVKVVEFKSRRTEGKAVLVRLRNPWGKIEWKGPWSDQSPEWRYVSEEEKHECGLVFDNDGEFWMSLEYLHKWFTELELCSLSYDCLATRMGRKVDENHWSMSTYEGSWVKKLTAGGCGKYPGELYSTQVRNKT</sequence>
<dbReference type="Proteomes" id="UP001159363">
    <property type="component" value="Chromosome 4"/>
</dbReference>
<protein>
    <recommendedName>
        <fullName evidence="4">Calpain catalytic domain-containing protein</fullName>
    </recommendedName>
</protein>
<feature type="region of interest" description="Disordered" evidence="3">
    <location>
        <begin position="1"/>
        <end position="49"/>
    </location>
</feature>
<organism evidence="5 6">
    <name type="scientific">Dryococelus australis</name>
    <dbReference type="NCBI Taxonomy" id="614101"/>
    <lineage>
        <taxon>Eukaryota</taxon>
        <taxon>Metazoa</taxon>
        <taxon>Ecdysozoa</taxon>
        <taxon>Arthropoda</taxon>
        <taxon>Hexapoda</taxon>
        <taxon>Insecta</taxon>
        <taxon>Pterygota</taxon>
        <taxon>Neoptera</taxon>
        <taxon>Polyneoptera</taxon>
        <taxon>Phasmatodea</taxon>
        <taxon>Verophasmatodea</taxon>
        <taxon>Anareolatae</taxon>
        <taxon>Phasmatidae</taxon>
        <taxon>Eurycanthinae</taxon>
        <taxon>Dryococelus</taxon>
    </lineage>
</organism>
<feature type="domain" description="Calpain catalytic" evidence="4">
    <location>
        <begin position="84"/>
        <end position="245"/>
    </location>
</feature>
<dbReference type="Gene3D" id="3.90.70.10">
    <property type="entry name" value="Cysteine proteinases"/>
    <property type="match status" value="1"/>
</dbReference>
<dbReference type="SUPFAM" id="SSF54001">
    <property type="entry name" value="Cysteine proteinases"/>
    <property type="match status" value="1"/>
</dbReference>
<dbReference type="InterPro" id="IPR001300">
    <property type="entry name" value="Peptidase_C2_calpain_cat"/>
</dbReference>
<dbReference type="SMART" id="SM00230">
    <property type="entry name" value="CysPc"/>
    <property type="match status" value="1"/>
</dbReference>
<dbReference type="PANTHER" id="PTHR10183">
    <property type="entry name" value="CALPAIN"/>
    <property type="match status" value="1"/>
</dbReference>
<evidence type="ECO:0000313" key="5">
    <source>
        <dbReference type="EMBL" id="KAJ8883844.1"/>
    </source>
</evidence>
<dbReference type="PROSITE" id="PS50203">
    <property type="entry name" value="CALPAIN_CAT"/>
    <property type="match status" value="1"/>
</dbReference>
<dbReference type="PRINTS" id="PR00704">
    <property type="entry name" value="CALPAIN"/>
</dbReference>
<comment type="similarity">
    <text evidence="1">Belongs to the peptidase C2 family.</text>
</comment>
<evidence type="ECO:0000259" key="4">
    <source>
        <dbReference type="PROSITE" id="PS50203"/>
    </source>
</evidence>
<evidence type="ECO:0000256" key="3">
    <source>
        <dbReference type="SAM" id="MobiDB-lite"/>
    </source>
</evidence>
<evidence type="ECO:0000256" key="1">
    <source>
        <dbReference type="ARBA" id="ARBA00007623"/>
    </source>
</evidence>
<proteinExistence type="inferred from homology"/>
<accession>A0ABQ9HHN9</accession>
<dbReference type="PANTHER" id="PTHR10183:SF433">
    <property type="entry name" value="CALPAIN-A-RELATED"/>
    <property type="match status" value="1"/>
</dbReference>
<evidence type="ECO:0000256" key="2">
    <source>
        <dbReference type="PROSITE-ProRule" id="PRU00239"/>
    </source>
</evidence>
<evidence type="ECO:0000313" key="6">
    <source>
        <dbReference type="Proteomes" id="UP001159363"/>
    </source>
</evidence>
<dbReference type="InterPro" id="IPR038765">
    <property type="entry name" value="Papain-like_cys_pep_sf"/>
</dbReference>
<comment type="caution">
    <text evidence="5">The sequence shown here is derived from an EMBL/GenBank/DDBJ whole genome shotgun (WGS) entry which is preliminary data.</text>
</comment>
<dbReference type="InterPro" id="IPR022684">
    <property type="entry name" value="Calpain_cysteine_protease"/>
</dbReference>
<name>A0ABQ9HHN9_9NEOP</name>
<reference evidence="5 6" key="1">
    <citation type="submission" date="2023-02" db="EMBL/GenBank/DDBJ databases">
        <title>LHISI_Scaffold_Assembly.</title>
        <authorList>
            <person name="Stuart O.P."/>
            <person name="Cleave R."/>
            <person name="Magrath M.J.L."/>
            <person name="Mikheyev A.S."/>
        </authorList>
    </citation>
    <scope>NUCLEOTIDE SEQUENCE [LARGE SCALE GENOMIC DNA]</scope>
    <source>
        <strain evidence="5">Daus_M_001</strain>
        <tissue evidence="5">Leg muscle</tissue>
    </source>
</reference>
<dbReference type="EMBL" id="JARBHB010000005">
    <property type="protein sequence ID" value="KAJ8883844.1"/>
    <property type="molecule type" value="Genomic_DNA"/>
</dbReference>
<keyword evidence="6" id="KW-1185">Reference proteome</keyword>
<gene>
    <name evidence="5" type="ORF">PR048_015699</name>
</gene>
<dbReference type="Pfam" id="PF00648">
    <property type="entry name" value="Peptidase_C2"/>
    <property type="match status" value="1"/>
</dbReference>